<dbReference type="AlphaFoldDB" id="A0A2Z3YU93"/>
<gene>
    <name evidence="1" type="ORF">Csp1_20020</name>
</gene>
<protein>
    <recommendedName>
        <fullName evidence="3">Antirestriction protein ArdA</fullName>
    </recommendedName>
</protein>
<sequence length="139" mass="16316">MERHTLDERAPAWDPETEAAWYQWRPRIAPEHQDAAWKLYMDDPDAFLVYLDHYYLDEQPEDIRADLESIFFGSYDTREAWAQEVIEVLGWDAALRQALQAASIPEEAVSWRPEVLLEHAASMGFRFYSRGGRIHVFAE</sequence>
<dbReference type="Proteomes" id="UP000247696">
    <property type="component" value="Chromosome"/>
</dbReference>
<proteinExistence type="predicted"/>
<reference evidence="2" key="1">
    <citation type="submission" date="2017-11" db="EMBL/GenBank/DDBJ databases">
        <title>Otitis media/interna in a cat caused by the recently described species Corynebacterium provencense.</title>
        <authorList>
            <person name="Kittl S."/>
            <person name="Brodard I."/>
            <person name="Rychener L."/>
            <person name="Jores J."/>
            <person name="Roosje P."/>
            <person name="Gobeli Brawand S."/>
        </authorList>
    </citation>
    <scope>NUCLEOTIDE SEQUENCE [LARGE SCALE GENOMIC DNA]</scope>
    <source>
        <strain evidence="2">17KM38</strain>
    </source>
</reference>
<evidence type="ECO:0000313" key="1">
    <source>
        <dbReference type="EMBL" id="AWT26770.1"/>
    </source>
</evidence>
<organism evidence="1 2">
    <name type="scientific">Corynebacterium provencense</name>
    <dbReference type="NCBI Taxonomy" id="1737425"/>
    <lineage>
        <taxon>Bacteria</taxon>
        <taxon>Bacillati</taxon>
        <taxon>Actinomycetota</taxon>
        <taxon>Actinomycetes</taxon>
        <taxon>Mycobacteriales</taxon>
        <taxon>Corynebacteriaceae</taxon>
        <taxon>Corynebacterium</taxon>
    </lineage>
</organism>
<dbReference type="OrthoDB" id="5208409at2"/>
<evidence type="ECO:0008006" key="3">
    <source>
        <dbReference type="Google" id="ProtNLM"/>
    </source>
</evidence>
<keyword evidence="2" id="KW-1185">Reference proteome</keyword>
<dbReference type="KEGG" id="cpre:Csp1_20020"/>
<accession>A0A2Z3YU93</accession>
<dbReference type="RefSeq" id="WP_110481727.1">
    <property type="nucleotide sequence ID" value="NZ_CP024988.1"/>
</dbReference>
<dbReference type="EMBL" id="CP024988">
    <property type="protein sequence ID" value="AWT26770.1"/>
    <property type="molecule type" value="Genomic_DNA"/>
</dbReference>
<evidence type="ECO:0000313" key="2">
    <source>
        <dbReference type="Proteomes" id="UP000247696"/>
    </source>
</evidence>
<name>A0A2Z3YU93_9CORY</name>